<evidence type="ECO:0000313" key="7">
    <source>
        <dbReference type="EMBL" id="CDR39034.1"/>
    </source>
</evidence>
<dbReference type="PhylomeDB" id="A0A061APH3"/>
<evidence type="ECO:0000256" key="2">
    <source>
        <dbReference type="ARBA" id="ARBA00007581"/>
    </source>
</evidence>
<evidence type="ECO:0000256" key="4">
    <source>
        <dbReference type="ARBA" id="ARBA00022833"/>
    </source>
</evidence>
<dbReference type="Gene3D" id="3.40.830.10">
    <property type="entry name" value="LigB-like"/>
    <property type="match status" value="1"/>
</dbReference>
<dbReference type="InterPro" id="IPR014436">
    <property type="entry name" value="Extradiol_dOase_DODA"/>
</dbReference>
<keyword evidence="5" id="KW-0560">Oxidoreductase</keyword>
<dbReference type="Pfam" id="PF02900">
    <property type="entry name" value="LigB"/>
    <property type="match status" value="1"/>
</dbReference>
<name>A0A061APH3_CYBFA</name>
<organism evidence="7">
    <name type="scientific">Cyberlindnera fabianii</name>
    <name type="common">Yeast</name>
    <name type="synonym">Hansenula fabianii</name>
    <dbReference type="NCBI Taxonomy" id="36022"/>
    <lineage>
        <taxon>Eukaryota</taxon>
        <taxon>Fungi</taxon>
        <taxon>Dikarya</taxon>
        <taxon>Ascomycota</taxon>
        <taxon>Saccharomycotina</taxon>
        <taxon>Saccharomycetes</taxon>
        <taxon>Phaffomycetales</taxon>
        <taxon>Phaffomycetaceae</taxon>
        <taxon>Cyberlindnera</taxon>
    </lineage>
</organism>
<dbReference type="AlphaFoldDB" id="A0A061APH3"/>
<dbReference type="CDD" id="cd07363">
    <property type="entry name" value="45_DOPA_Dioxygenase"/>
    <property type="match status" value="1"/>
</dbReference>
<dbReference type="PANTHER" id="PTHR30096">
    <property type="entry name" value="4,5-DOPA DIOXYGENASE EXTRADIOL-LIKE PROTEIN"/>
    <property type="match status" value="1"/>
</dbReference>
<keyword evidence="3" id="KW-0479">Metal-binding</keyword>
<dbReference type="GO" id="GO:0016702">
    <property type="term" value="F:oxidoreductase activity, acting on single donors with incorporation of molecular oxygen, incorporation of two atoms of oxygen"/>
    <property type="evidence" value="ECO:0007669"/>
    <property type="project" value="UniProtKB-ARBA"/>
</dbReference>
<keyword evidence="4" id="KW-0862">Zinc</keyword>
<evidence type="ECO:0000256" key="5">
    <source>
        <dbReference type="ARBA" id="ARBA00023002"/>
    </source>
</evidence>
<comment type="cofactor">
    <cofactor evidence="1">
        <name>Zn(2+)</name>
        <dbReference type="ChEBI" id="CHEBI:29105"/>
    </cofactor>
</comment>
<dbReference type="GO" id="GO:0008270">
    <property type="term" value="F:zinc ion binding"/>
    <property type="evidence" value="ECO:0007669"/>
    <property type="project" value="InterPro"/>
</dbReference>
<reference evidence="7" key="1">
    <citation type="journal article" date="2014" name="Genome Announc.">
        <title>Genome sequence of the yeast Cyberlindnera fabianii (Hansenula fabianii).</title>
        <authorList>
            <person name="Freel K.C."/>
            <person name="Sarilar V."/>
            <person name="Neuveglise C."/>
            <person name="Devillers H."/>
            <person name="Friedrich A."/>
            <person name="Schacherer J."/>
        </authorList>
    </citation>
    <scope>NUCLEOTIDE SEQUENCE</scope>
    <source>
        <strain evidence="7">YJS4271</strain>
    </source>
</reference>
<dbReference type="PANTHER" id="PTHR30096:SF0">
    <property type="entry name" value="4,5-DOPA DIOXYGENASE EXTRADIOL-LIKE PROTEIN"/>
    <property type="match status" value="1"/>
</dbReference>
<feature type="domain" description="Extradiol ring-cleavage dioxygenase class III enzyme subunit B" evidence="6">
    <location>
        <begin position="68"/>
        <end position="341"/>
    </location>
</feature>
<dbReference type="SUPFAM" id="SSF53213">
    <property type="entry name" value="LigB-like"/>
    <property type="match status" value="1"/>
</dbReference>
<dbReference type="OrthoDB" id="7396853at2759"/>
<dbReference type="GO" id="GO:0008198">
    <property type="term" value="F:ferrous iron binding"/>
    <property type="evidence" value="ECO:0007669"/>
    <property type="project" value="InterPro"/>
</dbReference>
<evidence type="ECO:0000256" key="1">
    <source>
        <dbReference type="ARBA" id="ARBA00001947"/>
    </source>
</evidence>
<evidence type="ECO:0000259" key="6">
    <source>
        <dbReference type="Pfam" id="PF02900"/>
    </source>
</evidence>
<dbReference type="EMBL" id="LK052887">
    <property type="protein sequence ID" value="CDR39034.1"/>
    <property type="molecule type" value="Genomic_DNA"/>
</dbReference>
<gene>
    <name evidence="7" type="ORF">CYFA0S_02e11122g</name>
</gene>
<comment type="similarity">
    <text evidence="2">Belongs to the DODA-type extradiol aromatic ring-opening dioxygenase family.</text>
</comment>
<sequence length="364" mass="40820">MHPQTSLLIVVLVAIFALFIPKFSFFQLKLFSTAIVRNNSTIMPTTTTPTSSSPASYLFDSTKSKTPVFFLSHGGPTFMYPDDARGEPGAYRAVSKVGKYIRDTIKPQFVIVVSAHWEGSNAIEIGIPESVKQLFEGGNETLENELIYDFYNFPDYMYQEKFHTRNSIELAEDIRNRLKGQGVNAKTTNRGLDHGVWVPFKVAFSTSKPEGSYWDIDVPLIQVSLKKTEDFDIHRRLGEVLSQYRELGGVVVCSGMSVHNLRELGKALSFDGEALPYVAPFNSLLTKILKKTGEERFNELESLKTEHNTLLRQAHPTIEHFMPIVVAAGAANDEPARELYNSAKLSLGWGVYQFGEYEGGFLKL</sequence>
<proteinExistence type="inferred from homology"/>
<protein>
    <submittedName>
        <fullName evidence="7">CYFA0S02e11122g1_1</fullName>
    </submittedName>
</protein>
<accession>A0A061APH3</accession>
<dbReference type="InterPro" id="IPR004183">
    <property type="entry name" value="Xdiol_dOase_suB"/>
</dbReference>
<evidence type="ECO:0000256" key="3">
    <source>
        <dbReference type="ARBA" id="ARBA00022723"/>
    </source>
</evidence>